<name>A0A0C3LHH0_9AGAM</name>
<sequence length="87" mass="9836">MWSSGVKVPKDFTNDFAHRALWNRHKATWHDHIKRKGEQGEAYAWETREIITSQIRAILDGLAPVPGAAASKTLAEPESFFDEQDGD</sequence>
<protein>
    <submittedName>
        <fullName evidence="1">Uncharacterized protein</fullName>
    </submittedName>
</protein>
<dbReference type="Proteomes" id="UP000054248">
    <property type="component" value="Unassembled WGS sequence"/>
</dbReference>
<organism evidence="1 2">
    <name type="scientific">Tulasnella calospora MUT 4182</name>
    <dbReference type="NCBI Taxonomy" id="1051891"/>
    <lineage>
        <taxon>Eukaryota</taxon>
        <taxon>Fungi</taxon>
        <taxon>Dikarya</taxon>
        <taxon>Basidiomycota</taxon>
        <taxon>Agaricomycotina</taxon>
        <taxon>Agaricomycetes</taxon>
        <taxon>Cantharellales</taxon>
        <taxon>Tulasnellaceae</taxon>
        <taxon>Tulasnella</taxon>
    </lineage>
</organism>
<accession>A0A0C3LHH0</accession>
<evidence type="ECO:0000313" key="2">
    <source>
        <dbReference type="Proteomes" id="UP000054248"/>
    </source>
</evidence>
<proteinExistence type="predicted"/>
<dbReference type="OrthoDB" id="10384107at2759"/>
<reference evidence="1 2" key="1">
    <citation type="submission" date="2014-04" db="EMBL/GenBank/DDBJ databases">
        <authorList>
            <consortium name="DOE Joint Genome Institute"/>
            <person name="Kuo A."/>
            <person name="Girlanda M."/>
            <person name="Perotto S."/>
            <person name="Kohler A."/>
            <person name="Nagy L.G."/>
            <person name="Floudas D."/>
            <person name="Copeland A."/>
            <person name="Barry K.W."/>
            <person name="Cichocki N."/>
            <person name="Veneault-Fourrey C."/>
            <person name="LaButti K."/>
            <person name="Lindquist E.A."/>
            <person name="Lipzen A."/>
            <person name="Lundell T."/>
            <person name="Morin E."/>
            <person name="Murat C."/>
            <person name="Sun H."/>
            <person name="Tunlid A."/>
            <person name="Henrissat B."/>
            <person name="Grigoriev I.V."/>
            <person name="Hibbett D.S."/>
            <person name="Martin F."/>
            <person name="Nordberg H.P."/>
            <person name="Cantor M.N."/>
            <person name="Hua S.X."/>
        </authorList>
    </citation>
    <scope>NUCLEOTIDE SEQUENCE [LARGE SCALE GENOMIC DNA]</scope>
    <source>
        <strain evidence="1 2">MUT 4182</strain>
    </source>
</reference>
<evidence type="ECO:0000313" key="1">
    <source>
        <dbReference type="EMBL" id="KIO20857.1"/>
    </source>
</evidence>
<dbReference type="HOGENOM" id="CLU_2484977_0_0_1"/>
<gene>
    <name evidence="1" type="ORF">M407DRAFT_29520</name>
</gene>
<dbReference type="EMBL" id="KN823158">
    <property type="protein sequence ID" value="KIO20857.1"/>
    <property type="molecule type" value="Genomic_DNA"/>
</dbReference>
<reference evidence="2" key="2">
    <citation type="submission" date="2015-01" db="EMBL/GenBank/DDBJ databases">
        <title>Evolutionary Origins and Diversification of the Mycorrhizal Mutualists.</title>
        <authorList>
            <consortium name="DOE Joint Genome Institute"/>
            <consortium name="Mycorrhizal Genomics Consortium"/>
            <person name="Kohler A."/>
            <person name="Kuo A."/>
            <person name="Nagy L.G."/>
            <person name="Floudas D."/>
            <person name="Copeland A."/>
            <person name="Barry K.W."/>
            <person name="Cichocki N."/>
            <person name="Veneault-Fourrey C."/>
            <person name="LaButti K."/>
            <person name="Lindquist E.A."/>
            <person name="Lipzen A."/>
            <person name="Lundell T."/>
            <person name="Morin E."/>
            <person name="Murat C."/>
            <person name="Riley R."/>
            <person name="Ohm R."/>
            <person name="Sun H."/>
            <person name="Tunlid A."/>
            <person name="Henrissat B."/>
            <person name="Grigoriev I.V."/>
            <person name="Hibbett D.S."/>
            <person name="Martin F."/>
        </authorList>
    </citation>
    <scope>NUCLEOTIDE SEQUENCE [LARGE SCALE GENOMIC DNA]</scope>
    <source>
        <strain evidence="2">MUT 4182</strain>
    </source>
</reference>
<keyword evidence="2" id="KW-1185">Reference proteome</keyword>
<dbReference type="AlphaFoldDB" id="A0A0C3LHH0"/>